<dbReference type="EMBL" id="QJJM01000006">
    <property type="protein sequence ID" value="PXW76051.1"/>
    <property type="molecule type" value="Genomic_DNA"/>
</dbReference>
<sequence>MKRGIQTAAIALAAVLLTGASSEMTVGEFLAGMKKAESMGPAALLSSDVRALRSESERVREMYVADITRQKKAGGKMHSCPPVSDKPKMTGEELRVYLTSLPPAAQKKPFRVAVYDLMKKKFPCK</sequence>
<proteinExistence type="predicted"/>
<dbReference type="AlphaFoldDB" id="A0A2V3V598"/>
<evidence type="ECO:0008006" key="3">
    <source>
        <dbReference type="Google" id="ProtNLM"/>
    </source>
</evidence>
<organism evidence="1 2">
    <name type="scientific">Blastomonas natatoria</name>
    <dbReference type="NCBI Taxonomy" id="34015"/>
    <lineage>
        <taxon>Bacteria</taxon>
        <taxon>Pseudomonadati</taxon>
        <taxon>Pseudomonadota</taxon>
        <taxon>Alphaproteobacteria</taxon>
        <taxon>Sphingomonadales</taxon>
        <taxon>Sphingomonadaceae</taxon>
        <taxon>Blastomonas</taxon>
    </lineage>
</organism>
<evidence type="ECO:0000313" key="2">
    <source>
        <dbReference type="Proteomes" id="UP000248014"/>
    </source>
</evidence>
<dbReference type="OrthoDB" id="7596352at2"/>
<comment type="caution">
    <text evidence="1">The sequence shown here is derived from an EMBL/GenBank/DDBJ whole genome shotgun (WGS) entry which is preliminary data.</text>
</comment>
<name>A0A2V3V598_9SPHN</name>
<dbReference type="RefSeq" id="WP_146215335.1">
    <property type="nucleotide sequence ID" value="NZ_QJJM01000006.1"/>
</dbReference>
<protein>
    <recommendedName>
        <fullName evidence="3">Rap1a immunity protein domain-containing protein</fullName>
    </recommendedName>
</protein>
<reference evidence="1 2" key="1">
    <citation type="submission" date="2018-05" db="EMBL/GenBank/DDBJ databases">
        <title>Genomic Encyclopedia of Type Strains, Phase IV (KMG-IV): sequencing the most valuable type-strain genomes for metagenomic binning, comparative biology and taxonomic classification.</title>
        <authorList>
            <person name="Goeker M."/>
        </authorList>
    </citation>
    <scope>NUCLEOTIDE SEQUENCE [LARGE SCALE GENOMIC DNA]</scope>
    <source>
        <strain evidence="1 2">DSM 3183</strain>
    </source>
</reference>
<gene>
    <name evidence="1" type="ORF">C7451_106217</name>
</gene>
<keyword evidence="2" id="KW-1185">Reference proteome</keyword>
<evidence type="ECO:0000313" key="1">
    <source>
        <dbReference type="EMBL" id="PXW76051.1"/>
    </source>
</evidence>
<dbReference type="Proteomes" id="UP000248014">
    <property type="component" value="Unassembled WGS sequence"/>
</dbReference>
<accession>A0A2V3V598</accession>